<evidence type="ECO:0000313" key="1">
    <source>
        <dbReference type="EMBL" id="KAJ6707806.1"/>
    </source>
</evidence>
<accession>A0A9Q0QJR4</accession>
<name>A0A9Q0QJR4_SALVM</name>
<gene>
    <name evidence="1" type="ORF">OIU85_028106</name>
</gene>
<proteinExistence type="predicted"/>
<reference evidence="1" key="1">
    <citation type="submission" date="2022-11" db="EMBL/GenBank/DDBJ databases">
        <authorList>
            <person name="Hyden B.L."/>
            <person name="Feng K."/>
            <person name="Yates T."/>
            <person name="Jawdy S."/>
            <person name="Smart L.B."/>
            <person name="Muchero W."/>
        </authorList>
    </citation>
    <scope>NUCLEOTIDE SEQUENCE</scope>
    <source>
        <tissue evidence="1">Shoot tip</tissue>
    </source>
</reference>
<comment type="caution">
    <text evidence="1">The sequence shown here is derived from an EMBL/GenBank/DDBJ whole genome shotgun (WGS) entry which is preliminary data.</text>
</comment>
<protein>
    <submittedName>
        <fullName evidence="1">Uncharacterized protein</fullName>
    </submittedName>
</protein>
<dbReference type="EMBL" id="JAPFFL010000008">
    <property type="protein sequence ID" value="KAJ6707806.1"/>
    <property type="molecule type" value="Genomic_DNA"/>
</dbReference>
<keyword evidence="2" id="KW-1185">Reference proteome</keyword>
<dbReference type="AlphaFoldDB" id="A0A9Q0QJR4"/>
<organism evidence="1 2">
    <name type="scientific">Salix viminalis</name>
    <name type="common">Common osier</name>
    <name type="synonym">Basket willow</name>
    <dbReference type="NCBI Taxonomy" id="40686"/>
    <lineage>
        <taxon>Eukaryota</taxon>
        <taxon>Viridiplantae</taxon>
        <taxon>Streptophyta</taxon>
        <taxon>Embryophyta</taxon>
        <taxon>Tracheophyta</taxon>
        <taxon>Spermatophyta</taxon>
        <taxon>Magnoliopsida</taxon>
        <taxon>eudicotyledons</taxon>
        <taxon>Gunneridae</taxon>
        <taxon>Pentapetalae</taxon>
        <taxon>rosids</taxon>
        <taxon>fabids</taxon>
        <taxon>Malpighiales</taxon>
        <taxon>Salicaceae</taxon>
        <taxon>Saliceae</taxon>
        <taxon>Salix</taxon>
    </lineage>
</organism>
<sequence length="85" mass="9047">MGQIWAVAVEERSWGCCDGWPEAPRRGRVAGGAEDSGADCGYGFSGDGFLDGGCGGREEKGRLVRMGSCHGGRRGREEGKREKPE</sequence>
<dbReference type="Proteomes" id="UP001151529">
    <property type="component" value="Chromosome 4"/>
</dbReference>
<evidence type="ECO:0000313" key="2">
    <source>
        <dbReference type="Proteomes" id="UP001151529"/>
    </source>
</evidence>
<reference evidence="1" key="2">
    <citation type="journal article" date="2023" name="Int. J. Mol. Sci.">
        <title>De Novo Assembly and Annotation of 11 Diverse Shrub Willow (Salix) Genomes Reveals Novel Gene Organization in Sex-Linked Regions.</title>
        <authorList>
            <person name="Hyden B."/>
            <person name="Feng K."/>
            <person name="Yates T.B."/>
            <person name="Jawdy S."/>
            <person name="Cereghino C."/>
            <person name="Smart L.B."/>
            <person name="Muchero W."/>
        </authorList>
    </citation>
    <scope>NUCLEOTIDE SEQUENCE [LARGE SCALE GENOMIC DNA]</scope>
    <source>
        <tissue evidence="1">Shoot tip</tissue>
    </source>
</reference>